<organism evidence="7 8">
    <name type="scientific">Desmophyllum pertusum</name>
    <dbReference type="NCBI Taxonomy" id="174260"/>
    <lineage>
        <taxon>Eukaryota</taxon>
        <taxon>Metazoa</taxon>
        <taxon>Cnidaria</taxon>
        <taxon>Anthozoa</taxon>
        <taxon>Hexacorallia</taxon>
        <taxon>Scleractinia</taxon>
        <taxon>Caryophylliina</taxon>
        <taxon>Caryophylliidae</taxon>
        <taxon>Desmophyllum</taxon>
    </lineage>
</organism>
<dbReference type="EMBL" id="MU827800">
    <property type="protein sequence ID" value="KAJ7327706.1"/>
    <property type="molecule type" value="Genomic_DNA"/>
</dbReference>
<keyword evidence="4" id="KW-0560">Oxidoreductase</keyword>
<keyword evidence="2" id="KW-0349">Heme</keyword>
<accession>A0A9W9Y9U1</accession>
<dbReference type="Gene3D" id="1.10.630.10">
    <property type="entry name" value="Cytochrome P450"/>
    <property type="match status" value="1"/>
</dbReference>
<sequence>MLVVVVLAIVLSYILWELTIRWQESRDLPPGARVFPFRTIFRFYQDSAPHERLTEMAKKHGDVFTIKRGREMLTFVNSISAAKETLKNRGNDFAGRACSQASSLLTKGSMGVMFGDYGPTWKLHSKIMYLAMHMNSCESLSLEEKICKEADALVERFKDAMKEPFDPKYKIYLGVVNTFCAILFGNRYKINDPEFYEIVELNNRLRKISNNREILDIFPFLKYFPVELTNDINEAISFRDRLFKRKLQEHREAFMNANIRDLTDALLKAVSDVCSEKSRIKPDDTVTDDDLIVIMMDVFLAGVDPVSASFILGSCVLDKPSARPNEITSRIG</sequence>
<evidence type="ECO:0000256" key="6">
    <source>
        <dbReference type="ARBA" id="ARBA00023033"/>
    </source>
</evidence>
<dbReference type="SUPFAM" id="SSF48264">
    <property type="entry name" value="Cytochrome P450"/>
    <property type="match status" value="1"/>
</dbReference>
<evidence type="ECO:0000313" key="7">
    <source>
        <dbReference type="EMBL" id="KAJ7327706.1"/>
    </source>
</evidence>
<reference evidence="7" key="1">
    <citation type="submission" date="2023-01" db="EMBL/GenBank/DDBJ databases">
        <title>Genome assembly of the deep-sea coral Lophelia pertusa.</title>
        <authorList>
            <person name="Herrera S."/>
            <person name="Cordes E."/>
        </authorList>
    </citation>
    <scope>NUCLEOTIDE SEQUENCE</scope>
    <source>
        <strain evidence="7">USNM1676648</strain>
        <tissue evidence="7">Polyp</tissue>
    </source>
</reference>
<keyword evidence="6" id="KW-0503">Monooxygenase</keyword>
<name>A0A9W9Y9U1_9CNID</name>
<evidence type="ECO:0000256" key="4">
    <source>
        <dbReference type="ARBA" id="ARBA00023002"/>
    </source>
</evidence>
<dbReference type="InterPro" id="IPR002401">
    <property type="entry name" value="Cyt_P450_E_grp-I"/>
</dbReference>
<dbReference type="OrthoDB" id="1470350at2759"/>
<dbReference type="Proteomes" id="UP001163046">
    <property type="component" value="Unassembled WGS sequence"/>
</dbReference>
<keyword evidence="5" id="KW-0408">Iron</keyword>
<dbReference type="AlphaFoldDB" id="A0A9W9Y9U1"/>
<dbReference type="PANTHER" id="PTHR24289">
    <property type="entry name" value="STEROID 17-ALPHA-HYDROXYLASE/17,20 LYASE"/>
    <property type="match status" value="1"/>
</dbReference>
<evidence type="ECO:0000256" key="2">
    <source>
        <dbReference type="ARBA" id="ARBA00022617"/>
    </source>
</evidence>
<proteinExistence type="inferred from homology"/>
<dbReference type="Pfam" id="PF00067">
    <property type="entry name" value="p450"/>
    <property type="match status" value="1"/>
</dbReference>
<protein>
    <recommendedName>
        <fullName evidence="9">Cytochrome P450</fullName>
    </recommendedName>
</protein>
<evidence type="ECO:0008006" key="9">
    <source>
        <dbReference type="Google" id="ProtNLM"/>
    </source>
</evidence>
<dbReference type="PANTHER" id="PTHR24289:SF1">
    <property type="entry name" value="STEROID 17-ALPHA-HYDROXYLASE_17,20 LYASE"/>
    <property type="match status" value="1"/>
</dbReference>
<comment type="similarity">
    <text evidence="1">Belongs to the cytochrome P450 family.</text>
</comment>
<dbReference type="InterPro" id="IPR036396">
    <property type="entry name" value="Cyt_P450_sf"/>
</dbReference>
<dbReference type="GO" id="GO:0004508">
    <property type="term" value="F:steroid 17-alpha-monooxygenase activity"/>
    <property type="evidence" value="ECO:0007669"/>
    <property type="project" value="TreeGrafter"/>
</dbReference>
<keyword evidence="8" id="KW-1185">Reference proteome</keyword>
<evidence type="ECO:0000256" key="5">
    <source>
        <dbReference type="ARBA" id="ARBA00023004"/>
    </source>
</evidence>
<dbReference type="GO" id="GO:0020037">
    <property type="term" value="F:heme binding"/>
    <property type="evidence" value="ECO:0007669"/>
    <property type="project" value="InterPro"/>
</dbReference>
<evidence type="ECO:0000256" key="1">
    <source>
        <dbReference type="ARBA" id="ARBA00010617"/>
    </source>
</evidence>
<dbReference type="GO" id="GO:0042446">
    <property type="term" value="P:hormone biosynthetic process"/>
    <property type="evidence" value="ECO:0007669"/>
    <property type="project" value="TreeGrafter"/>
</dbReference>
<keyword evidence="3" id="KW-0479">Metal-binding</keyword>
<dbReference type="GO" id="GO:0005506">
    <property type="term" value="F:iron ion binding"/>
    <property type="evidence" value="ECO:0007669"/>
    <property type="project" value="InterPro"/>
</dbReference>
<evidence type="ECO:0000313" key="8">
    <source>
        <dbReference type="Proteomes" id="UP001163046"/>
    </source>
</evidence>
<comment type="caution">
    <text evidence="7">The sequence shown here is derived from an EMBL/GenBank/DDBJ whole genome shotgun (WGS) entry which is preliminary data.</text>
</comment>
<dbReference type="GO" id="GO:0042448">
    <property type="term" value="P:progesterone metabolic process"/>
    <property type="evidence" value="ECO:0007669"/>
    <property type="project" value="TreeGrafter"/>
</dbReference>
<dbReference type="InterPro" id="IPR001128">
    <property type="entry name" value="Cyt_P450"/>
</dbReference>
<evidence type="ECO:0000256" key="3">
    <source>
        <dbReference type="ARBA" id="ARBA00022723"/>
    </source>
</evidence>
<gene>
    <name evidence="7" type="ORF">OS493_026584</name>
</gene>
<dbReference type="PRINTS" id="PR00463">
    <property type="entry name" value="EP450I"/>
</dbReference>